<dbReference type="Pfam" id="PF10551">
    <property type="entry name" value="MULE"/>
    <property type="match status" value="1"/>
</dbReference>
<proteinExistence type="predicted"/>
<comment type="caution">
    <text evidence="2">The sequence shown here is derived from an EMBL/GenBank/DDBJ whole genome shotgun (WGS) entry which is preliminary data.</text>
</comment>
<keyword evidence="3" id="KW-1185">Reference proteome</keyword>
<feature type="domain" description="MULE transposase" evidence="1">
    <location>
        <begin position="71"/>
        <end position="152"/>
    </location>
</feature>
<organism evidence="2 3">
    <name type="scientific">Tanacetum coccineum</name>
    <dbReference type="NCBI Taxonomy" id="301880"/>
    <lineage>
        <taxon>Eukaryota</taxon>
        <taxon>Viridiplantae</taxon>
        <taxon>Streptophyta</taxon>
        <taxon>Embryophyta</taxon>
        <taxon>Tracheophyta</taxon>
        <taxon>Spermatophyta</taxon>
        <taxon>Magnoliopsida</taxon>
        <taxon>eudicotyledons</taxon>
        <taxon>Gunneridae</taxon>
        <taxon>Pentapetalae</taxon>
        <taxon>asterids</taxon>
        <taxon>campanulids</taxon>
        <taxon>Asterales</taxon>
        <taxon>Asteraceae</taxon>
        <taxon>Asteroideae</taxon>
        <taxon>Anthemideae</taxon>
        <taxon>Anthemidinae</taxon>
        <taxon>Tanacetum</taxon>
    </lineage>
</organism>
<reference evidence="2" key="1">
    <citation type="journal article" date="2022" name="Int. J. Mol. Sci.">
        <title>Draft Genome of Tanacetum Coccineum: Genomic Comparison of Closely Related Tanacetum-Family Plants.</title>
        <authorList>
            <person name="Yamashiro T."/>
            <person name="Shiraishi A."/>
            <person name="Nakayama K."/>
            <person name="Satake H."/>
        </authorList>
    </citation>
    <scope>NUCLEOTIDE SEQUENCE</scope>
</reference>
<dbReference type="PANTHER" id="PTHR31973">
    <property type="entry name" value="POLYPROTEIN, PUTATIVE-RELATED"/>
    <property type="match status" value="1"/>
</dbReference>
<evidence type="ECO:0000259" key="1">
    <source>
        <dbReference type="Pfam" id="PF10551"/>
    </source>
</evidence>
<sequence>MSYSKTLYWWIAQRFKDKLRMNPDMKVVDLQEYVMKKNTELRLVDYCYELKRSNPGTTVAMQVDPLADGKNMFNTVGRDANNQIYPIAWAVVQVENTENWEWFLQHLRQDLDLNDGTRVARISNGHKGIIQAVMRVVPNVKHRLCARHIYANFCKKYGGVVFRNLFWASSKATNHDKWMHIMGQLKEVNEEAHQYLIEREPKLWCRSFFKVGVDCDVVENGLSESFNSHIRIARRKPILGLFEDIKCYVMQRNATLRKECEKWEDDICPNIRKVL</sequence>
<dbReference type="PANTHER" id="PTHR31973:SF189">
    <property type="entry name" value="TRANSPOSASE, MUDR, PLANT, MULE TRANSPOSASE DOMAIN PROTEIN-RELATED"/>
    <property type="match status" value="1"/>
</dbReference>
<name>A0ABQ4ZHU8_9ASTR</name>
<gene>
    <name evidence="2" type="ORF">Tco_0771094</name>
</gene>
<dbReference type="Proteomes" id="UP001151760">
    <property type="component" value="Unassembled WGS sequence"/>
</dbReference>
<dbReference type="EMBL" id="BQNB010011274">
    <property type="protein sequence ID" value="GJS88458.1"/>
    <property type="molecule type" value="Genomic_DNA"/>
</dbReference>
<evidence type="ECO:0000313" key="3">
    <source>
        <dbReference type="Proteomes" id="UP001151760"/>
    </source>
</evidence>
<reference evidence="2" key="2">
    <citation type="submission" date="2022-01" db="EMBL/GenBank/DDBJ databases">
        <authorList>
            <person name="Yamashiro T."/>
            <person name="Shiraishi A."/>
            <person name="Satake H."/>
            <person name="Nakayama K."/>
        </authorList>
    </citation>
    <scope>NUCLEOTIDE SEQUENCE</scope>
</reference>
<evidence type="ECO:0000313" key="2">
    <source>
        <dbReference type="EMBL" id="GJS88458.1"/>
    </source>
</evidence>
<protein>
    <submittedName>
        <fullName evidence="2">Multidrug resistance-associated protein 5</fullName>
    </submittedName>
</protein>
<dbReference type="InterPro" id="IPR018289">
    <property type="entry name" value="MULE_transposase_dom"/>
</dbReference>
<accession>A0ABQ4ZHU8</accession>